<protein>
    <submittedName>
        <fullName evidence="2">Uncharacterized protein</fullName>
    </submittedName>
</protein>
<dbReference type="Gene3D" id="3.30.250.20">
    <property type="entry name" value="L1 transposable element, C-terminal domain"/>
    <property type="match status" value="1"/>
</dbReference>
<organism evidence="2 3">
    <name type="scientific">Liparis tanakae</name>
    <name type="common">Tanaka's snailfish</name>
    <dbReference type="NCBI Taxonomy" id="230148"/>
    <lineage>
        <taxon>Eukaryota</taxon>
        <taxon>Metazoa</taxon>
        <taxon>Chordata</taxon>
        <taxon>Craniata</taxon>
        <taxon>Vertebrata</taxon>
        <taxon>Euteleostomi</taxon>
        <taxon>Actinopterygii</taxon>
        <taxon>Neopterygii</taxon>
        <taxon>Teleostei</taxon>
        <taxon>Neoteleostei</taxon>
        <taxon>Acanthomorphata</taxon>
        <taxon>Eupercaria</taxon>
        <taxon>Perciformes</taxon>
        <taxon>Cottioidei</taxon>
        <taxon>Cottales</taxon>
        <taxon>Liparidae</taxon>
        <taxon>Liparis</taxon>
    </lineage>
</organism>
<dbReference type="OrthoDB" id="8959002at2759"/>
<dbReference type="EMBL" id="SRLO01001903">
    <property type="protein sequence ID" value="TNN34724.1"/>
    <property type="molecule type" value="Genomic_DNA"/>
</dbReference>
<proteinExistence type="predicted"/>
<gene>
    <name evidence="2" type="ORF">EYF80_055112</name>
</gene>
<dbReference type="AlphaFoldDB" id="A0A4Z2F215"/>
<dbReference type="InterPro" id="IPR042566">
    <property type="entry name" value="L1_C"/>
</dbReference>
<dbReference type="Proteomes" id="UP000314294">
    <property type="component" value="Unassembled WGS sequence"/>
</dbReference>
<evidence type="ECO:0000313" key="3">
    <source>
        <dbReference type="Proteomes" id="UP000314294"/>
    </source>
</evidence>
<evidence type="ECO:0000256" key="1">
    <source>
        <dbReference type="SAM" id="MobiDB-lite"/>
    </source>
</evidence>
<reference evidence="2 3" key="1">
    <citation type="submission" date="2019-03" db="EMBL/GenBank/DDBJ databases">
        <title>First draft genome of Liparis tanakae, snailfish: a comprehensive survey of snailfish specific genes.</title>
        <authorList>
            <person name="Kim W."/>
            <person name="Song I."/>
            <person name="Jeong J.-H."/>
            <person name="Kim D."/>
            <person name="Kim S."/>
            <person name="Ryu S."/>
            <person name="Song J.Y."/>
            <person name="Lee S.K."/>
        </authorList>
    </citation>
    <scope>NUCLEOTIDE SEQUENCE [LARGE SCALE GENOMIC DNA]</scope>
    <source>
        <tissue evidence="2">Muscle</tissue>
    </source>
</reference>
<feature type="compositionally biased region" description="Acidic residues" evidence="1">
    <location>
        <begin position="126"/>
        <end position="135"/>
    </location>
</feature>
<dbReference type="PANTHER" id="PTHR11505">
    <property type="entry name" value="L1 TRANSPOSABLE ELEMENT-RELATED"/>
    <property type="match status" value="1"/>
</dbReference>
<accession>A0A4Z2F215</accession>
<feature type="region of interest" description="Disordered" evidence="1">
    <location>
        <begin position="102"/>
        <end position="135"/>
    </location>
</feature>
<sequence length="135" mass="15747">MRAHRIYSERKNNVTTNRKLIFNVLRYTTRQAILWAARKSPPICFSPDYSNYTVKRRQDFRQAMDTARTKALDFFLLYPATLKIKEGAQYRVFTSTEDAEKYVSRAPSHPPAATERTHASIANTENENELEEVQD</sequence>
<evidence type="ECO:0000313" key="2">
    <source>
        <dbReference type="EMBL" id="TNN34724.1"/>
    </source>
</evidence>
<keyword evidence="3" id="KW-1185">Reference proteome</keyword>
<dbReference type="InterPro" id="IPR004244">
    <property type="entry name" value="Transposase_22"/>
</dbReference>
<comment type="caution">
    <text evidence="2">The sequence shown here is derived from an EMBL/GenBank/DDBJ whole genome shotgun (WGS) entry which is preliminary data.</text>
</comment>
<name>A0A4Z2F215_9TELE</name>